<reference evidence="2 3" key="1">
    <citation type="submission" date="2018-12" db="EMBL/GenBank/DDBJ databases">
        <authorList>
            <consortium name="Pathogen Informatics"/>
        </authorList>
    </citation>
    <scope>NUCLEOTIDE SEQUENCE [LARGE SCALE GENOMIC DNA]</scope>
    <source>
        <strain evidence="2 3">NCTC11432</strain>
    </source>
</reference>
<dbReference type="RefSeq" id="WP_002984461.1">
    <property type="nucleotide sequence ID" value="NZ_CP068486.1"/>
</dbReference>
<dbReference type="Gene3D" id="3.90.75.20">
    <property type="match status" value="1"/>
</dbReference>
<feature type="domain" description="HNH nuclease" evidence="1">
    <location>
        <begin position="66"/>
        <end position="95"/>
    </location>
</feature>
<dbReference type="InterPro" id="IPR003615">
    <property type="entry name" value="HNH_nuc"/>
</dbReference>
<dbReference type="GO" id="GO:0016788">
    <property type="term" value="F:hydrolase activity, acting on ester bonds"/>
    <property type="evidence" value="ECO:0007669"/>
    <property type="project" value="InterPro"/>
</dbReference>
<accession>A0A3S4M9E1</accession>
<gene>
    <name evidence="2" type="ORF">NCTC11432_04373</name>
</gene>
<organism evidence="2 3">
    <name type="scientific">Chryseobacterium gleum</name>
    <name type="common">Flavobacterium gleum</name>
    <dbReference type="NCBI Taxonomy" id="250"/>
    <lineage>
        <taxon>Bacteria</taxon>
        <taxon>Pseudomonadati</taxon>
        <taxon>Bacteroidota</taxon>
        <taxon>Flavobacteriia</taxon>
        <taxon>Flavobacteriales</taxon>
        <taxon>Weeksellaceae</taxon>
        <taxon>Chryseobacterium group</taxon>
        <taxon>Chryseobacterium</taxon>
    </lineage>
</organism>
<dbReference type="STRING" id="525257.HMPREF0204_11331"/>
<dbReference type="SUPFAM" id="SSF54060">
    <property type="entry name" value="His-Me finger endonucleases"/>
    <property type="match status" value="1"/>
</dbReference>
<evidence type="ECO:0000259" key="1">
    <source>
        <dbReference type="Pfam" id="PF13392"/>
    </source>
</evidence>
<dbReference type="OrthoDB" id="6631788at2"/>
<sequence>MNYKAIPGFDSYLIDQDGNVKSKLTGKILKPGFMTSGYKFLVLRKNGQSFNRSIHRLVALTFLENPFNKPQVNHINGIKTDNRVENLEWSTRSENIKHMYDTGLKKYKPLHYKGKSGANHNRSLKVICKNNGCVYGSFAEAERILNLSYGSVSRSIKNNKPINGLLFEKQ</sequence>
<dbReference type="SUPFAM" id="SSF64496">
    <property type="entry name" value="DNA-binding domain of intron-encoded endonucleases"/>
    <property type="match status" value="1"/>
</dbReference>
<evidence type="ECO:0000313" key="2">
    <source>
        <dbReference type="EMBL" id="VEE10749.1"/>
    </source>
</evidence>
<dbReference type="KEGG" id="cgle:NCTC11432_04373"/>
<dbReference type="AlphaFoldDB" id="A0A3S4M9E1"/>
<dbReference type="EMBL" id="LR134289">
    <property type="protein sequence ID" value="VEE10749.1"/>
    <property type="molecule type" value="Genomic_DNA"/>
</dbReference>
<dbReference type="GeneID" id="93023724"/>
<name>A0A3S4M9E1_CHRGE</name>
<proteinExistence type="predicted"/>
<dbReference type="InterPro" id="IPR044925">
    <property type="entry name" value="His-Me_finger_sf"/>
</dbReference>
<dbReference type="Pfam" id="PF13392">
    <property type="entry name" value="HNH_3"/>
    <property type="match status" value="1"/>
</dbReference>
<protein>
    <submittedName>
        <fullName evidence="2">NUMOD4 motif</fullName>
    </submittedName>
</protein>
<evidence type="ECO:0000313" key="3">
    <source>
        <dbReference type="Proteomes" id="UP000279227"/>
    </source>
</evidence>
<dbReference type="Proteomes" id="UP000279227">
    <property type="component" value="Chromosome"/>
</dbReference>